<dbReference type="PANTHER" id="PTHR43331:SF1">
    <property type="entry name" value="HOMOSERINE DEHYDROGENASE"/>
    <property type="match status" value="1"/>
</dbReference>
<dbReference type="SUPFAM" id="SSF55347">
    <property type="entry name" value="Glyceraldehyde-3-phosphate dehydrogenase-like, C-terminal domain"/>
    <property type="match status" value="1"/>
</dbReference>
<comment type="pathway">
    <text evidence="2 18">Amino-acid biosynthesis; L-threonine biosynthesis; L-threonine from L-aspartate: step 3/5.</text>
</comment>
<evidence type="ECO:0000256" key="11">
    <source>
        <dbReference type="ARBA" id="ARBA00023002"/>
    </source>
</evidence>
<evidence type="ECO:0000256" key="19">
    <source>
        <dbReference type="RuleBase" id="RU004171"/>
    </source>
</evidence>
<dbReference type="InterPro" id="IPR001342">
    <property type="entry name" value="HDH_cat"/>
</dbReference>
<evidence type="ECO:0000256" key="9">
    <source>
        <dbReference type="ARBA" id="ARBA00022723"/>
    </source>
</evidence>
<dbReference type="FunFam" id="3.40.50.720:FF:000062">
    <property type="entry name" value="Homoserine dehydrogenase"/>
    <property type="match status" value="1"/>
</dbReference>
<feature type="binding site" evidence="17">
    <location>
        <position position="192"/>
    </location>
    <ligand>
        <name>L-homoserine</name>
        <dbReference type="ChEBI" id="CHEBI:57476"/>
    </ligand>
</feature>
<evidence type="ECO:0000256" key="5">
    <source>
        <dbReference type="ARBA" id="ARBA00013213"/>
    </source>
</evidence>
<keyword evidence="12" id="KW-0520">NAD</keyword>
<reference evidence="21" key="1">
    <citation type="submission" date="2020-08" db="EMBL/GenBank/DDBJ databases">
        <title>Genome public.</title>
        <authorList>
            <person name="Liu C."/>
            <person name="Sun Q."/>
        </authorList>
    </citation>
    <scope>NUCLEOTIDE SEQUENCE</scope>
    <source>
        <strain evidence="21">NSJ-68</strain>
    </source>
</reference>
<proteinExistence type="inferred from homology"/>
<keyword evidence="14 18" id="KW-0486">Methionine biosynthesis</keyword>
<evidence type="ECO:0000256" key="18">
    <source>
        <dbReference type="RuleBase" id="RU000579"/>
    </source>
</evidence>
<comment type="cofactor">
    <cofactor evidence="1">
        <name>a metal cation</name>
        <dbReference type="ChEBI" id="CHEBI:25213"/>
    </cofactor>
</comment>
<dbReference type="FunFam" id="3.30.360.10:FF:000005">
    <property type="entry name" value="Homoserine dehydrogenase"/>
    <property type="match status" value="1"/>
</dbReference>
<dbReference type="Pfam" id="PF01842">
    <property type="entry name" value="ACT"/>
    <property type="match status" value="1"/>
</dbReference>
<dbReference type="NCBIfam" id="NF004976">
    <property type="entry name" value="PRK06349.1"/>
    <property type="match status" value="1"/>
</dbReference>
<evidence type="ECO:0000313" key="21">
    <source>
        <dbReference type="EMBL" id="MBC5660252.1"/>
    </source>
</evidence>
<feature type="binding site" evidence="17">
    <location>
        <begin position="12"/>
        <end position="19"/>
    </location>
    <ligand>
        <name>NADP(+)</name>
        <dbReference type="ChEBI" id="CHEBI:58349"/>
    </ligand>
</feature>
<gene>
    <name evidence="21" type="ORF">H8S44_10760</name>
</gene>
<dbReference type="EMBL" id="JACOOR010000006">
    <property type="protein sequence ID" value="MBC5660252.1"/>
    <property type="molecule type" value="Genomic_DNA"/>
</dbReference>
<dbReference type="GO" id="GO:0050661">
    <property type="term" value="F:NADP binding"/>
    <property type="evidence" value="ECO:0007669"/>
    <property type="project" value="InterPro"/>
</dbReference>
<dbReference type="InterPro" id="IPR016204">
    <property type="entry name" value="HDH"/>
</dbReference>
<dbReference type="EC" id="1.1.1.3" evidence="5 18"/>
<evidence type="ECO:0000256" key="15">
    <source>
        <dbReference type="ARBA" id="ARBA00048841"/>
    </source>
</evidence>
<keyword evidence="13" id="KW-0915">Sodium</keyword>
<protein>
    <recommendedName>
        <fullName evidence="6 18">Homoserine dehydrogenase</fullName>
        <ecNumber evidence="5 18">1.1.1.3</ecNumber>
    </recommendedName>
</protein>
<evidence type="ECO:0000256" key="10">
    <source>
        <dbReference type="ARBA" id="ARBA00022857"/>
    </source>
</evidence>
<dbReference type="InterPro" id="IPR019811">
    <property type="entry name" value="HDH_CS"/>
</dbReference>
<comment type="catalytic activity">
    <reaction evidence="15">
        <text>L-homoserine + NADP(+) = L-aspartate 4-semialdehyde + NADPH + H(+)</text>
        <dbReference type="Rhea" id="RHEA:15761"/>
        <dbReference type="ChEBI" id="CHEBI:15378"/>
        <dbReference type="ChEBI" id="CHEBI:57476"/>
        <dbReference type="ChEBI" id="CHEBI:57783"/>
        <dbReference type="ChEBI" id="CHEBI:58349"/>
        <dbReference type="ChEBI" id="CHEBI:537519"/>
        <dbReference type="EC" id="1.1.1.3"/>
    </reaction>
    <physiologicalReaction direction="right-to-left" evidence="15">
        <dbReference type="Rhea" id="RHEA:15763"/>
    </physiologicalReaction>
</comment>
<dbReference type="InterPro" id="IPR036291">
    <property type="entry name" value="NAD(P)-bd_dom_sf"/>
</dbReference>
<dbReference type="Proteomes" id="UP000649345">
    <property type="component" value="Unassembled WGS sequence"/>
</dbReference>
<keyword evidence="7 18" id="KW-0028">Amino-acid biosynthesis</keyword>
<organism evidence="21 22">
    <name type="scientific">Anaerosacchariphilus hominis</name>
    <dbReference type="NCBI Taxonomy" id="2763017"/>
    <lineage>
        <taxon>Bacteria</taxon>
        <taxon>Bacillati</taxon>
        <taxon>Bacillota</taxon>
        <taxon>Clostridia</taxon>
        <taxon>Lachnospirales</taxon>
        <taxon>Lachnospiraceae</taxon>
        <taxon>Anaerosacchariphilus</taxon>
    </lineage>
</organism>
<evidence type="ECO:0000256" key="13">
    <source>
        <dbReference type="ARBA" id="ARBA00023053"/>
    </source>
</evidence>
<evidence type="ECO:0000256" key="2">
    <source>
        <dbReference type="ARBA" id="ARBA00005056"/>
    </source>
</evidence>
<dbReference type="Gene3D" id="3.30.360.10">
    <property type="entry name" value="Dihydrodipicolinate Reductase, domain 2"/>
    <property type="match status" value="1"/>
</dbReference>
<dbReference type="GO" id="GO:0046872">
    <property type="term" value="F:metal ion binding"/>
    <property type="evidence" value="ECO:0007669"/>
    <property type="project" value="UniProtKB-KW"/>
</dbReference>
<evidence type="ECO:0000256" key="14">
    <source>
        <dbReference type="ARBA" id="ARBA00023167"/>
    </source>
</evidence>
<dbReference type="InterPro" id="IPR045865">
    <property type="entry name" value="ACT-like_dom_sf"/>
</dbReference>
<evidence type="ECO:0000313" key="22">
    <source>
        <dbReference type="Proteomes" id="UP000649345"/>
    </source>
</evidence>
<keyword evidence="9" id="KW-0479">Metal-binding</keyword>
<keyword evidence="10 17" id="KW-0521">NADP</keyword>
<dbReference type="GO" id="GO:0009088">
    <property type="term" value="P:threonine biosynthetic process"/>
    <property type="evidence" value="ECO:0007669"/>
    <property type="project" value="UniProtKB-KW"/>
</dbReference>
<comment type="caution">
    <text evidence="21">The sequence shown here is derived from an EMBL/GenBank/DDBJ whole genome shotgun (WGS) entry which is preliminary data.</text>
</comment>
<accession>A0A923LDH6</accession>
<evidence type="ECO:0000256" key="7">
    <source>
        <dbReference type="ARBA" id="ARBA00022605"/>
    </source>
</evidence>
<evidence type="ECO:0000256" key="16">
    <source>
        <dbReference type="PIRSR" id="PIRSR000098-1"/>
    </source>
</evidence>
<dbReference type="PROSITE" id="PS01042">
    <property type="entry name" value="HOMOSER_DHGENASE"/>
    <property type="match status" value="1"/>
</dbReference>
<evidence type="ECO:0000256" key="17">
    <source>
        <dbReference type="PIRSR" id="PIRSR000098-2"/>
    </source>
</evidence>
<dbReference type="Gene3D" id="3.30.70.260">
    <property type="match status" value="1"/>
</dbReference>
<evidence type="ECO:0000256" key="8">
    <source>
        <dbReference type="ARBA" id="ARBA00022697"/>
    </source>
</evidence>
<evidence type="ECO:0000256" key="1">
    <source>
        <dbReference type="ARBA" id="ARBA00001920"/>
    </source>
</evidence>
<dbReference type="Pfam" id="PF00742">
    <property type="entry name" value="Homoserine_dh"/>
    <property type="match status" value="1"/>
</dbReference>
<evidence type="ECO:0000256" key="4">
    <source>
        <dbReference type="ARBA" id="ARBA00006753"/>
    </source>
</evidence>
<dbReference type="InterPro" id="IPR002912">
    <property type="entry name" value="ACT_dom"/>
</dbReference>
<evidence type="ECO:0000256" key="12">
    <source>
        <dbReference type="ARBA" id="ARBA00023027"/>
    </source>
</evidence>
<dbReference type="InterPro" id="IPR005106">
    <property type="entry name" value="Asp/hSer_DH_NAD-bd"/>
</dbReference>
<dbReference type="Pfam" id="PF03447">
    <property type="entry name" value="NAD_binding_3"/>
    <property type="match status" value="1"/>
</dbReference>
<dbReference type="PIRSF" id="PIRSF000098">
    <property type="entry name" value="Homoser_dehydrog"/>
    <property type="match status" value="1"/>
</dbReference>
<keyword evidence="11 18" id="KW-0560">Oxidoreductase</keyword>
<evidence type="ECO:0000259" key="20">
    <source>
        <dbReference type="PROSITE" id="PS51671"/>
    </source>
</evidence>
<feature type="domain" description="ACT" evidence="20">
    <location>
        <begin position="352"/>
        <end position="429"/>
    </location>
</feature>
<comment type="similarity">
    <text evidence="4 19">Belongs to the homoserine dehydrogenase family.</text>
</comment>
<dbReference type="PANTHER" id="PTHR43331">
    <property type="entry name" value="HOMOSERINE DEHYDROGENASE"/>
    <property type="match status" value="1"/>
</dbReference>
<name>A0A923LDH6_9FIRM</name>
<dbReference type="GO" id="GO:0009086">
    <property type="term" value="P:methionine biosynthetic process"/>
    <property type="evidence" value="ECO:0007669"/>
    <property type="project" value="UniProtKB-KW"/>
</dbReference>
<dbReference type="CDD" id="cd04881">
    <property type="entry name" value="ACT_HSDH-Hom"/>
    <property type="match status" value="1"/>
</dbReference>
<dbReference type="AlphaFoldDB" id="A0A923LDH6"/>
<keyword evidence="22" id="KW-1185">Reference proteome</keyword>
<dbReference type="RefSeq" id="WP_186872505.1">
    <property type="nucleotide sequence ID" value="NZ_JACOOR010000006.1"/>
</dbReference>
<dbReference type="Gene3D" id="3.40.50.720">
    <property type="entry name" value="NAD(P)-binding Rossmann-like Domain"/>
    <property type="match status" value="1"/>
</dbReference>
<feature type="binding site" evidence="17">
    <location>
        <position position="107"/>
    </location>
    <ligand>
        <name>NADPH</name>
        <dbReference type="ChEBI" id="CHEBI:57783"/>
    </ligand>
</feature>
<dbReference type="SUPFAM" id="SSF55021">
    <property type="entry name" value="ACT-like"/>
    <property type="match status" value="1"/>
</dbReference>
<dbReference type="GO" id="GO:0004412">
    <property type="term" value="F:homoserine dehydrogenase activity"/>
    <property type="evidence" value="ECO:0007669"/>
    <property type="project" value="UniProtKB-EC"/>
</dbReference>
<evidence type="ECO:0000256" key="3">
    <source>
        <dbReference type="ARBA" id="ARBA00005062"/>
    </source>
</evidence>
<evidence type="ECO:0000256" key="6">
    <source>
        <dbReference type="ARBA" id="ARBA00013376"/>
    </source>
</evidence>
<dbReference type="PROSITE" id="PS51671">
    <property type="entry name" value="ACT"/>
    <property type="match status" value="1"/>
</dbReference>
<feature type="active site" description="Proton donor" evidence="16">
    <location>
        <position position="207"/>
    </location>
</feature>
<comment type="pathway">
    <text evidence="3 18">Amino-acid biosynthesis; L-methionine biosynthesis via de novo pathway; L-homoserine from L-aspartate: step 3/3.</text>
</comment>
<sequence length="432" mass="46874">MSEIPVIKAALLGAGTVGSGVYQILEWQKEEMPKKLGAVVRLKKILVRDTKKQREGMDSSLFTDNWKEILEDPEIQIVIEVMGGIEPARTYITEALQAGKHVVTANKDLLAEHGKEVLDAAAEHGCDLMFEAAVAGGIPIIRPLKQCLAANHLTEVMGIVNGTTNYILTKMTADHMEFSEALALATELGYAEADPTADIEGYDAARKVAIMASIAFNSRVTFQDVHTEGITKITAGDIAYAAELGMVIKLLGVARNTETGIEVGVYPMLIPREHPLAGVNDSFNAVFVHGDAVDDAMFQGRGAGKLPTASAVMGDVFEIARDLRAGSTGRINCTCYKELRLKPAEEMENRYFIRMQVEDQPGVLASIASVFGNHHVSIAQVIQKSVSGGVAELVVITDKVVERHFRDALLIMGEMSIVKEISSVLRVYTQNH</sequence>
<keyword evidence="8 18" id="KW-0791">Threonine biosynthesis</keyword>
<dbReference type="SUPFAM" id="SSF51735">
    <property type="entry name" value="NAD(P)-binding Rossmann-fold domains"/>
    <property type="match status" value="1"/>
</dbReference>